<dbReference type="EMBL" id="JAAIIF010000003">
    <property type="protein sequence ID" value="NMM95473.1"/>
    <property type="molecule type" value="Genomic_DNA"/>
</dbReference>
<gene>
    <name evidence="1" type="ORF">G1C98_0209</name>
</gene>
<comment type="caution">
    <text evidence="1">The sequence shown here is derived from an EMBL/GenBank/DDBJ whole genome shotgun (WGS) entry which is preliminary data.</text>
</comment>
<organism evidence="1 2">
    <name type="scientific">Bifidobacterium erythrocebi</name>
    <dbReference type="NCBI Taxonomy" id="2675325"/>
    <lineage>
        <taxon>Bacteria</taxon>
        <taxon>Bacillati</taxon>
        <taxon>Actinomycetota</taxon>
        <taxon>Actinomycetes</taxon>
        <taxon>Bifidobacteriales</taxon>
        <taxon>Bifidobacteriaceae</taxon>
        <taxon>Bifidobacterium</taxon>
    </lineage>
</organism>
<dbReference type="SUPFAM" id="SSF53448">
    <property type="entry name" value="Nucleotide-diphospho-sugar transferases"/>
    <property type="match status" value="1"/>
</dbReference>
<keyword evidence="2" id="KW-1185">Reference proteome</keyword>
<dbReference type="Gene3D" id="3.90.550.20">
    <property type="match status" value="1"/>
</dbReference>
<evidence type="ECO:0000313" key="1">
    <source>
        <dbReference type="EMBL" id="NMM95473.1"/>
    </source>
</evidence>
<dbReference type="InterPro" id="IPR029044">
    <property type="entry name" value="Nucleotide-diphossugar_trans"/>
</dbReference>
<dbReference type="AlphaFoldDB" id="A0A7Y0ET24"/>
<dbReference type="InterPro" id="IPR008441">
    <property type="entry name" value="AfumC-like_glycosyl_Trfase"/>
</dbReference>
<protein>
    <submittedName>
        <fullName evidence="1">Polysaccharide biosynthesis protein</fullName>
    </submittedName>
</protein>
<dbReference type="RefSeq" id="WP_169078428.1">
    <property type="nucleotide sequence ID" value="NZ_JAAIIF010000003.1"/>
</dbReference>
<sequence>MNSYDDGARKTVLHQGQEVSAAFLPLKLIKKISDRTNRKPWPRQSLAPLYKKQNELLFDYYARCFEKQLNELNRLQDNAEPFSDASQAPIWMIWLQGRQELPPELSFCLDSVYRHKGSHPLHVLDLNEARNLVDIPDWLMRLYERKEIRPALLCDYIRAALLERYGGIWLDTSILLVKDIPDWILDIPFWSVKGLDFFPYSVVVPDGRQWQIYAMAGQPHALFYKGFCSLFLEYAKTINTDLDYFMSYQLSKLLRTNVAAIAESYGRIPCNNTKCESLQAYLQGYAPIRRQGSENLFCEDTFLYKLSRHDILLLRDNSQIITDLVQH</sequence>
<dbReference type="GO" id="GO:0016757">
    <property type="term" value="F:glycosyltransferase activity"/>
    <property type="evidence" value="ECO:0007669"/>
    <property type="project" value="InterPro"/>
</dbReference>
<reference evidence="1 2" key="1">
    <citation type="submission" date="2020-02" db="EMBL/GenBank/DDBJ databases">
        <title>Characterization of phylogenetic diversity of novel bifidobacterial species isolated in Czech ZOOs.</title>
        <authorList>
            <person name="Lugli G.A."/>
            <person name="Vera N.B."/>
            <person name="Ventura M."/>
        </authorList>
    </citation>
    <scope>NUCLEOTIDE SEQUENCE [LARGE SCALE GENOMIC DNA]</scope>
    <source>
        <strain evidence="1 2">DSM 109960</strain>
    </source>
</reference>
<name>A0A7Y0ET24_9BIFI</name>
<dbReference type="Proteomes" id="UP000529710">
    <property type="component" value="Unassembled WGS sequence"/>
</dbReference>
<accession>A0A7Y0ET24</accession>
<dbReference type="Pfam" id="PF05704">
    <property type="entry name" value="Caps_synth"/>
    <property type="match status" value="1"/>
</dbReference>
<proteinExistence type="predicted"/>
<evidence type="ECO:0000313" key="2">
    <source>
        <dbReference type="Proteomes" id="UP000529710"/>
    </source>
</evidence>